<keyword evidence="4" id="KW-1185">Reference proteome</keyword>
<organism evidence="4 5">
    <name type="scientific">Hyalella azteca</name>
    <name type="common">Amphipod</name>
    <dbReference type="NCBI Taxonomy" id="294128"/>
    <lineage>
        <taxon>Eukaryota</taxon>
        <taxon>Metazoa</taxon>
        <taxon>Ecdysozoa</taxon>
        <taxon>Arthropoda</taxon>
        <taxon>Crustacea</taxon>
        <taxon>Multicrustacea</taxon>
        <taxon>Malacostraca</taxon>
        <taxon>Eumalacostraca</taxon>
        <taxon>Peracarida</taxon>
        <taxon>Amphipoda</taxon>
        <taxon>Senticaudata</taxon>
        <taxon>Talitrida</taxon>
        <taxon>Talitroidea</taxon>
        <taxon>Hyalellidae</taxon>
        <taxon>Hyalella</taxon>
    </lineage>
</organism>
<feature type="compositionally biased region" description="Low complexity" evidence="2">
    <location>
        <begin position="584"/>
        <end position="606"/>
    </location>
</feature>
<evidence type="ECO:0000259" key="3">
    <source>
        <dbReference type="SMART" id="SM01254"/>
    </source>
</evidence>
<feature type="compositionally biased region" description="Basic and acidic residues" evidence="2">
    <location>
        <begin position="780"/>
        <end position="789"/>
    </location>
</feature>
<feature type="region of interest" description="Disordered" evidence="2">
    <location>
        <begin position="293"/>
        <end position="316"/>
    </location>
</feature>
<feature type="compositionally biased region" description="Polar residues" evidence="2">
    <location>
        <begin position="146"/>
        <end position="160"/>
    </location>
</feature>
<dbReference type="InterPro" id="IPR019343">
    <property type="entry name" value="PPP1R21_N"/>
</dbReference>
<evidence type="ECO:0000313" key="5">
    <source>
        <dbReference type="RefSeq" id="XP_018022355.2"/>
    </source>
</evidence>
<dbReference type="Proteomes" id="UP000694843">
    <property type="component" value="Unplaced"/>
</dbReference>
<feature type="compositionally biased region" description="Basic and acidic residues" evidence="2">
    <location>
        <begin position="813"/>
        <end position="890"/>
    </location>
</feature>
<feature type="compositionally biased region" description="Low complexity" evidence="2">
    <location>
        <begin position="566"/>
        <end position="576"/>
    </location>
</feature>
<feature type="compositionally biased region" description="Basic and acidic residues" evidence="2">
    <location>
        <begin position="795"/>
        <end position="806"/>
    </location>
</feature>
<evidence type="ECO:0000313" key="4">
    <source>
        <dbReference type="Proteomes" id="UP000694843"/>
    </source>
</evidence>
<dbReference type="PANTHER" id="PTHR21448">
    <property type="entry name" value="SMOOTH MUSCLE MYOSIN HEAVY CHAIN-RELATED"/>
    <property type="match status" value="1"/>
</dbReference>
<dbReference type="GO" id="GO:0016020">
    <property type="term" value="C:membrane"/>
    <property type="evidence" value="ECO:0007669"/>
    <property type="project" value="TreeGrafter"/>
</dbReference>
<dbReference type="InterPro" id="IPR040024">
    <property type="entry name" value="PPP1R21"/>
</dbReference>
<evidence type="ECO:0000256" key="1">
    <source>
        <dbReference type="SAM" id="Coils"/>
    </source>
</evidence>
<feature type="compositionally biased region" description="Low complexity" evidence="2">
    <location>
        <begin position="627"/>
        <end position="645"/>
    </location>
</feature>
<feature type="coiled-coil region" evidence="1">
    <location>
        <begin position="10"/>
        <end position="68"/>
    </location>
</feature>
<name>A0A8B7P8Q2_HYAAZ</name>
<feature type="region of interest" description="Disordered" evidence="2">
    <location>
        <begin position="550"/>
        <end position="701"/>
    </location>
</feature>
<dbReference type="SMART" id="SM01254">
    <property type="entry name" value="KLRAQ"/>
    <property type="match status" value="1"/>
</dbReference>
<feature type="compositionally biased region" description="Polar residues" evidence="2">
    <location>
        <begin position="689"/>
        <end position="701"/>
    </location>
</feature>
<accession>A0A8B7P8Q2</accession>
<reference evidence="5" key="1">
    <citation type="submission" date="2025-08" db="UniProtKB">
        <authorList>
            <consortium name="RefSeq"/>
        </authorList>
    </citation>
    <scope>IDENTIFICATION</scope>
    <source>
        <tissue evidence="5">Whole organism</tissue>
    </source>
</reference>
<evidence type="ECO:0000256" key="2">
    <source>
        <dbReference type="SAM" id="MobiDB-lite"/>
    </source>
</evidence>
<feature type="region of interest" description="Disordered" evidence="2">
    <location>
        <begin position="780"/>
        <end position="899"/>
    </location>
</feature>
<protein>
    <submittedName>
        <fullName evidence="5">Uncharacterized protein LOC108678445</fullName>
    </submittedName>
</protein>
<sequence>METPEHQAKYQKLAAEYTKVRAQNQVLKKAILEEQEKNSKHAEVVQALRRAEQENDSLTFRNQQLSCRLALLQDDLQLQQVGLWDLQLQQGKGKRRGAVAKGAEADIALLMQELQAKISENAALHARVLELEDMATLPGTVDSLATHDNMSTKSQNSTEQSSVSTKSTATSTELATLQQENLGLQERLTRCLQELAALRRRHQDERMEGGASALNLSHDKAEDSASTSSSSSYLSLAPGHDALSPKGCPTALDFRENILGAFDLKGNPPTTLDLKGNPLTTLDLKATTLDSKDNPLTTLDLKGNPPTTLDLKGNPPTTLDLKGNPPTTLDLKATTLDLKGNLPATFDSLDAATDLDSKDTLASLSKDFCEKFSAFIKAFCEAQLHQVLDDDIKAKENIAKAQQGAAYWERLGLLLGEVFCRLDLPPHLPSTPLAGTMSSTTSATVAGLRLLSALRADADLQAALRAVQSAWSATLPYLSAMSANASRSHSQLTLTRLLTLLADRCSSLAVALDVAQGRWAAQEGGEGDAGVAPAIAHLVGATRRLVAALRRRVDQNSPSPRTERISSPGLGNNSSPYSPPSPSSPSSSINMSSNSTRSGNSVSSGNLLDVHSGNIEITPHDDPQQQNSGNFSNENPFNESNFTNSGISFSNGRPQSSGKPSKDFQSSGKSSKDSQSSEKNFSSDAVVSGKTSIVPQSSGNSLSNSYLHQLHQQREHWRLEYHLLAHKHAKLVRLCKTTNAKNTDTNATNVDVSALLASAPVVVNETSIVARVSISDVKATKDSNAKDSDSSQDSKCGDNSHSKGAKDTISPVDSKDPKDSKDSIEQKDSKDLNGSKAPKDPKAPKDLKDTKDPKDLNGSKDLQDPKDLNGSKDPKDLKDPKDPKDSKDPKAPLSAPEDSWREALIRDHLLRRVGQLYQDLTSAVSRASLYQDEAEAASTRLTLAEALSASLAEELEVGRLPAHYNI</sequence>
<keyword evidence="1" id="KW-0175">Coiled coil</keyword>
<feature type="domain" description="Protein phosphatase 1 regulatory subunit 21 N-terminal" evidence="3">
    <location>
        <begin position="11"/>
        <end position="114"/>
    </location>
</feature>
<dbReference type="GO" id="GO:0005769">
    <property type="term" value="C:early endosome"/>
    <property type="evidence" value="ECO:0007669"/>
    <property type="project" value="TreeGrafter"/>
</dbReference>
<dbReference type="GeneID" id="108678445"/>
<gene>
    <name evidence="5" type="primary">LOC108678445</name>
</gene>
<feature type="region of interest" description="Disordered" evidence="2">
    <location>
        <begin position="201"/>
        <end position="235"/>
    </location>
</feature>
<dbReference type="AlphaFoldDB" id="A0A8B7P8Q2"/>
<dbReference type="OrthoDB" id="5566667at2759"/>
<feature type="compositionally biased region" description="Low complexity" evidence="2">
    <location>
        <begin position="224"/>
        <end position="235"/>
    </location>
</feature>
<dbReference type="Pfam" id="PF10205">
    <property type="entry name" value="KLRAQ"/>
    <property type="match status" value="1"/>
</dbReference>
<dbReference type="KEGG" id="hazt:108678445"/>
<dbReference type="PANTHER" id="PTHR21448:SF0">
    <property type="entry name" value="PROTEIN PHOSPHATASE 1 REGULATORY SUBUNIT 21"/>
    <property type="match status" value="1"/>
</dbReference>
<feature type="region of interest" description="Disordered" evidence="2">
    <location>
        <begin position="142"/>
        <end position="171"/>
    </location>
</feature>
<proteinExistence type="predicted"/>
<feature type="compositionally biased region" description="Polar residues" evidence="2">
    <location>
        <begin position="646"/>
        <end position="659"/>
    </location>
</feature>
<dbReference type="RefSeq" id="XP_018022355.2">
    <property type="nucleotide sequence ID" value="XM_018166866.2"/>
</dbReference>
<feature type="compositionally biased region" description="Low complexity" evidence="2">
    <location>
        <begin position="161"/>
        <end position="171"/>
    </location>
</feature>